<comment type="caution">
    <text evidence="11">The sequence shown here is derived from an EMBL/GenBank/DDBJ whole genome shotgun (WGS) entry which is preliminary data.</text>
</comment>
<feature type="site" description="Activates thiol group during catalysis" evidence="7">
    <location>
        <position position="173"/>
    </location>
</feature>
<dbReference type="RefSeq" id="WP_096259129.1">
    <property type="nucleotide sequence ID" value="NZ_BDME01000002.1"/>
</dbReference>
<proteinExistence type="inferred from homology"/>
<organism evidence="11 12">
    <name type="scientific">Lebetimonas natsushimae</name>
    <dbReference type="NCBI Taxonomy" id="1936991"/>
    <lineage>
        <taxon>Bacteria</taxon>
        <taxon>Pseudomonadati</taxon>
        <taxon>Campylobacterota</taxon>
        <taxon>Epsilonproteobacteria</taxon>
        <taxon>Nautiliales</taxon>
        <taxon>Nautiliaceae</taxon>
        <taxon>Lebetimonas</taxon>
    </lineage>
</organism>
<dbReference type="OrthoDB" id="9803304at2"/>
<feature type="binding site" evidence="6">
    <location>
        <position position="116"/>
    </location>
    <ligand>
        <name>NAD(+)</name>
        <dbReference type="ChEBI" id="CHEBI:57540"/>
    </ligand>
</feature>
<dbReference type="Pfam" id="PF02800">
    <property type="entry name" value="Gp_dh_C"/>
    <property type="match status" value="1"/>
</dbReference>
<dbReference type="Gene3D" id="3.30.360.10">
    <property type="entry name" value="Dihydrodipicolinate Reductase, domain 2"/>
    <property type="match status" value="1"/>
</dbReference>
<keyword evidence="6" id="KW-0547">Nucleotide-binding</keyword>
<evidence type="ECO:0000256" key="9">
    <source>
        <dbReference type="RuleBase" id="RU361160"/>
    </source>
</evidence>
<dbReference type="FunFam" id="3.30.360.10:FF:000002">
    <property type="entry name" value="Glyceraldehyde-3-phosphate dehydrogenase"/>
    <property type="match status" value="1"/>
</dbReference>
<comment type="subunit">
    <text evidence="2">Homotetramer.</text>
</comment>
<feature type="domain" description="Glyceraldehyde 3-phosphate dehydrogenase NAD(P) binding" evidence="10">
    <location>
        <begin position="1"/>
        <end position="146"/>
    </location>
</feature>
<feature type="binding site" evidence="6">
    <location>
        <position position="309"/>
    </location>
    <ligand>
        <name>NAD(+)</name>
        <dbReference type="ChEBI" id="CHEBI:57540"/>
    </ligand>
</feature>
<dbReference type="EC" id="1.2.1.-" evidence="9"/>
<evidence type="ECO:0000256" key="2">
    <source>
        <dbReference type="ARBA" id="ARBA00011881"/>
    </source>
</evidence>
<dbReference type="CDD" id="cd05214">
    <property type="entry name" value="GAPDH_I_N"/>
    <property type="match status" value="1"/>
</dbReference>
<feature type="binding site" evidence="5">
    <location>
        <position position="176"/>
    </location>
    <ligand>
        <name>D-glyceraldehyde 3-phosphate</name>
        <dbReference type="ChEBI" id="CHEBI:59776"/>
    </ligand>
</feature>
<protein>
    <recommendedName>
        <fullName evidence="9">Glyceraldehyde-3-phosphate dehydrogenase</fullName>
        <ecNumber evidence="9">1.2.1.-</ecNumber>
    </recommendedName>
</protein>
<evidence type="ECO:0000256" key="3">
    <source>
        <dbReference type="ARBA" id="ARBA00023002"/>
    </source>
</evidence>
<sequence length="327" mass="36339">MKIAINGIGRIGRSILRVALKKNIEIVAINDLMDIKSAAYLIKYDTTRGILNEEVEIIDKNTLKVGENFINYSQKTIPAEIPFGEADIVLECTGKFLSSDLAKGHLKGNVKKVILSAPANDDTPTYVLGVNHKDYKGESIISNASCTTNCLGPVAKIIDEKFGIVKGFMSTIHSYTMDQKLLDAPNNRDIRRSRAAAENIIPTFTGAAKAIYKVLPNLKGRLDGVSIRVPVANVSLMDLTLELEKDTTKEEINELIKFHSMTDLKGILEVDEEFKVSSDINSNPASSIVAPDLTKVNKNLVKIFSWYDNEWGYSNRMIEMAEYIYKM</sequence>
<feature type="binding site" evidence="5">
    <location>
        <begin position="205"/>
        <end position="206"/>
    </location>
    <ligand>
        <name>D-glyceraldehyde 3-phosphate</name>
        <dbReference type="ChEBI" id="CHEBI:59776"/>
    </ligand>
</feature>
<gene>
    <name evidence="11" type="ORF">LNAT_P1057</name>
</gene>
<name>A0A292YFC6_9BACT</name>
<dbReference type="EMBL" id="BDME01000002">
    <property type="protein sequence ID" value="GAX87760.1"/>
    <property type="molecule type" value="Genomic_DNA"/>
</dbReference>
<evidence type="ECO:0000259" key="10">
    <source>
        <dbReference type="SMART" id="SM00846"/>
    </source>
</evidence>
<dbReference type="InterPro" id="IPR020829">
    <property type="entry name" value="GlycerAld_3-P_DH_cat"/>
</dbReference>
<dbReference type="InterPro" id="IPR036291">
    <property type="entry name" value="NAD(P)-bd_dom_sf"/>
</dbReference>
<evidence type="ECO:0000256" key="6">
    <source>
        <dbReference type="PIRSR" id="PIRSR000149-3"/>
    </source>
</evidence>
<evidence type="ECO:0000256" key="8">
    <source>
        <dbReference type="RuleBase" id="RU000397"/>
    </source>
</evidence>
<dbReference type="GO" id="GO:0051287">
    <property type="term" value="F:NAD binding"/>
    <property type="evidence" value="ECO:0007669"/>
    <property type="project" value="InterPro"/>
</dbReference>
<evidence type="ECO:0000313" key="12">
    <source>
        <dbReference type="Proteomes" id="UP000217944"/>
    </source>
</evidence>
<dbReference type="InterPro" id="IPR020831">
    <property type="entry name" value="GlycerAld/Erythrose_P_DH"/>
</dbReference>
<dbReference type="PRINTS" id="PR00078">
    <property type="entry name" value="G3PDHDRGNASE"/>
</dbReference>
<dbReference type="GO" id="GO:0006006">
    <property type="term" value="P:glucose metabolic process"/>
    <property type="evidence" value="ECO:0007669"/>
    <property type="project" value="InterPro"/>
</dbReference>
<dbReference type="GO" id="GO:0016620">
    <property type="term" value="F:oxidoreductase activity, acting on the aldehyde or oxo group of donors, NAD or NADP as acceptor"/>
    <property type="evidence" value="ECO:0007669"/>
    <property type="project" value="InterPro"/>
</dbReference>
<dbReference type="Proteomes" id="UP000217944">
    <property type="component" value="Unassembled WGS sequence"/>
</dbReference>
<dbReference type="SUPFAM" id="SSF51735">
    <property type="entry name" value="NAD(P)-binding Rossmann-fold domains"/>
    <property type="match status" value="1"/>
</dbReference>
<accession>A0A292YFC6</accession>
<dbReference type="SUPFAM" id="SSF55347">
    <property type="entry name" value="Glyceraldehyde-3-phosphate dehydrogenase-like, C-terminal domain"/>
    <property type="match status" value="1"/>
</dbReference>
<evidence type="ECO:0000256" key="4">
    <source>
        <dbReference type="PIRSR" id="PIRSR000149-1"/>
    </source>
</evidence>
<feature type="binding site" evidence="6">
    <location>
        <position position="31"/>
    </location>
    <ligand>
        <name>NAD(+)</name>
        <dbReference type="ChEBI" id="CHEBI:57540"/>
    </ligand>
</feature>
<evidence type="ECO:0000256" key="5">
    <source>
        <dbReference type="PIRSR" id="PIRSR000149-2"/>
    </source>
</evidence>
<dbReference type="InterPro" id="IPR006424">
    <property type="entry name" value="Glyceraldehyde-3-P_DH_1"/>
</dbReference>
<evidence type="ECO:0000256" key="1">
    <source>
        <dbReference type="ARBA" id="ARBA00007406"/>
    </source>
</evidence>
<keyword evidence="12" id="KW-1185">Reference proteome</keyword>
<dbReference type="InterPro" id="IPR020830">
    <property type="entry name" value="GlycerAld_3-P_DH_AS"/>
</dbReference>
<feature type="active site" description="Nucleophile" evidence="4">
    <location>
        <position position="146"/>
    </location>
</feature>
<dbReference type="NCBIfam" id="TIGR01534">
    <property type="entry name" value="GAPDH-I"/>
    <property type="match status" value="1"/>
</dbReference>
<dbReference type="PIRSF" id="PIRSF000149">
    <property type="entry name" value="GAP_DH"/>
    <property type="match status" value="1"/>
</dbReference>
<keyword evidence="6" id="KW-0520">NAD</keyword>
<evidence type="ECO:0000256" key="7">
    <source>
        <dbReference type="PIRSR" id="PIRSR000149-4"/>
    </source>
</evidence>
<dbReference type="PROSITE" id="PS00071">
    <property type="entry name" value="GAPDH"/>
    <property type="match status" value="1"/>
</dbReference>
<dbReference type="AlphaFoldDB" id="A0A292YFC6"/>
<comment type="similarity">
    <text evidence="1 8">Belongs to the glyceraldehyde-3-phosphate dehydrogenase family.</text>
</comment>
<dbReference type="PANTHER" id="PTHR43148">
    <property type="entry name" value="GLYCERALDEHYDE-3-PHOSPHATE DEHYDROGENASE 2"/>
    <property type="match status" value="1"/>
</dbReference>
<dbReference type="InterPro" id="IPR020828">
    <property type="entry name" value="GlycerAld_3-P_DH_NAD(P)-bd"/>
</dbReference>
<dbReference type="Gene3D" id="3.40.50.720">
    <property type="entry name" value="NAD(P)-binding Rossmann-like Domain"/>
    <property type="match status" value="1"/>
</dbReference>
<feature type="binding site" evidence="5">
    <location>
        <position position="228"/>
    </location>
    <ligand>
        <name>D-glyceraldehyde 3-phosphate</name>
        <dbReference type="ChEBI" id="CHEBI:59776"/>
    </ligand>
</feature>
<dbReference type="Pfam" id="PF00044">
    <property type="entry name" value="Gp_dh_N"/>
    <property type="match status" value="1"/>
</dbReference>
<dbReference type="FunFam" id="3.40.50.720:FF:000001">
    <property type="entry name" value="Glyceraldehyde-3-phosphate dehydrogenase"/>
    <property type="match status" value="1"/>
</dbReference>
<dbReference type="CDD" id="cd18126">
    <property type="entry name" value="GAPDH_I_C"/>
    <property type="match status" value="1"/>
</dbReference>
<reference evidence="11 12" key="1">
    <citation type="journal article" date="2017" name="Syst. Appl. Microbiol.">
        <title>Lebetimonas natsushimae sp. nov., a novel strictly anaerobic, moderately thermophilic chemoautotroph isolated from a deep-sea hydrothermal vent polychaete nest in the Mid-Okinawa Trough.</title>
        <authorList>
            <person name="Nagata R."/>
            <person name="Takaki Y."/>
            <person name="Tame A."/>
            <person name="Nunoura T."/>
            <person name="Muto H."/>
            <person name="Mino S."/>
            <person name="Sawayama S."/>
            <person name="Takai K."/>
            <person name="Nakagawa S."/>
        </authorList>
    </citation>
    <scope>NUCLEOTIDE SEQUENCE [LARGE SCALE GENOMIC DNA]</scope>
    <source>
        <strain evidence="11 12">HS1857</strain>
    </source>
</reference>
<keyword evidence="3 9" id="KW-0560">Oxidoreductase</keyword>
<evidence type="ECO:0000313" key="11">
    <source>
        <dbReference type="EMBL" id="GAX87760.1"/>
    </source>
</evidence>
<dbReference type="SMART" id="SM00846">
    <property type="entry name" value="Gp_dh_N"/>
    <property type="match status" value="1"/>
</dbReference>
<feature type="binding site" evidence="6">
    <location>
        <begin position="10"/>
        <end position="11"/>
    </location>
    <ligand>
        <name>NAD(+)</name>
        <dbReference type="ChEBI" id="CHEBI:57540"/>
    </ligand>
</feature>
<feature type="binding site" evidence="5">
    <location>
        <begin position="145"/>
        <end position="147"/>
    </location>
    <ligand>
        <name>D-glyceraldehyde 3-phosphate</name>
        <dbReference type="ChEBI" id="CHEBI:59776"/>
    </ligand>
</feature>
<dbReference type="GO" id="GO:0050661">
    <property type="term" value="F:NADP binding"/>
    <property type="evidence" value="ECO:0007669"/>
    <property type="project" value="InterPro"/>
</dbReference>